<feature type="compositionally biased region" description="Low complexity" evidence="6">
    <location>
        <begin position="479"/>
        <end position="498"/>
    </location>
</feature>
<dbReference type="AlphaFoldDB" id="W9YCP5"/>
<comment type="subcellular location">
    <subcellularLocation>
        <location evidence="1">Membrane</location>
        <topology evidence="1">Multi-pass membrane protein</topology>
    </subcellularLocation>
</comment>
<keyword evidence="3 7" id="KW-1133">Transmembrane helix</keyword>
<feature type="region of interest" description="Disordered" evidence="6">
    <location>
        <begin position="304"/>
        <end position="508"/>
    </location>
</feature>
<evidence type="ECO:0000256" key="2">
    <source>
        <dbReference type="ARBA" id="ARBA00022692"/>
    </source>
</evidence>
<evidence type="ECO:0000256" key="3">
    <source>
        <dbReference type="ARBA" id="ARBA00022989"/>
    </source>
</evidence>
<feature type="domain" description="Rhodopsin" evidence="8">
    <location>
        <begin position="21"/>
        <end position="201"/>
    </location>
</feature>
<feature type="compositionally biased region" description="Basic residues" evidence="6">
    <location>
        <begin position="389"/>
        <end position="398"/>
    </location>
</feature>
<evidence type="ECO:0000256" key="1">
    <source>
        <dbReference type="ARBA" id="ARBA00004141"/>
    </source>
</evidence>
<feature type="compositionally biased region" description="Low complexity" evidence="6">
    <location>
        <begin position="531"/>
        <end position="558"/>
    </location>
</feature>
<dbReference type="GeneID" id="19168100"/>
<proteinExistence type="inferred from homology"/>
<dbReference type="eggNOG" id="ENOG502S025">
    <property type="taxonomic scope" value="Eukaryota"/>
</dbReference>
<feature type="region of interest" description="Disordered" evidence="6">
    <location>
        <begin position="527"/>
        <end position="568"/>
    </location>
</feature>
<comment type="similarity">
    <text evidence="5">Belongs to the SAT4 family.</text>
</comment>
<name>W9YCP5_9EURO</name>
<feature type="region of interest" description="Disordered" evidence="6">
    <location>
        <begin position="218"/>
        <end position="272"/>
    </location>
</feature>
<evidence type="ECO:0000256" key="7">
    <source>
        <dbReference type="SAM" id="Phobius"/>
    </source>
</evidence>
<feature type="compositionally biased region" description="Low complexity" evidence="6">
    <location>
        <begin position="597"/>
        <end position="618"/>
    </location>
</feature>
<dbReference type="STRING" id="1182542.W9YCP5"/>
<feature type="transmembrane region" description="Helical" evidence="7">
    <location>
        <begin position="141"/>
        <end position="164"/>
    </location>
</feature>
<feature type="transmembrane region" description="Helical" evidence="7">
    <location>
        <begin position="62"/>
        <end position="83"/>
    </location>
</feature>
<evidence type="ECO:0000313" key="9">
    <source>
        <dbReference type="EMBL" id="EXJ87021.1"/>
    </source>
</evidence>
<keyword evidence="10" id="KW-1185">Reference proteome</keyword>
<feature type="transmembrane region" description="Helical" evidence="7">
    <location>
        <begin position="103"/>
        <end position="129"/>
    </location>
</feature>
<gene>
    <name evidence="9" type="ORF">A1O3_03978</name>
</gene>
<accession>W9YCP5</accession>
<dbReference type="RefSeq" id="XP_007732300.1">
    <property type="nucleotide sequence ID" value="XM_007734110.1"/>
</dbReference>
<dbReference type="GO" id="GO:0016020">
    <property type="term" value="C:membrane"/>
    <property type="evidence" value="ECO:0007669"/>
    <property type="project" value="UniProtKB-SubCell"/>
</dbReference>
<evidence type="ECO:0000259" key="8">
    <source>
        <dbReference type="Pfam" id="PF20684"/>
    </source>
</evidence>
<feature type="compositionally biased region" description="Acidic residues" evidence="6">
    <location>
        <begin position="321"/>
        <end position="333"/>
    </location>
</feature>
<feature type="compositionally biased region" description="Basic and acidic residues" evidence="6">
    <location>
        <begin position="756"/>
        <end position="767"/>
    </location>
</feature>
<feature type="compositionally biased region" description="Low complexity" evidence="6">
    <location>
        <begin position="653"/>
        <end position="681"/>
    </location>
</feature>
<keyword evidence="2 7" id="KW-0812">Transmembrane</keyword>
<protein>
    <recommendedName>
        <fullName evidence="8">Rhodopsin domain-containing protein</fullName>
    </recommendedName>
</protein>
<dbReference type="OrthoDB" id="4120061at2759"/>
<dbReference type="PANTHER" id="PTHR33048">
    <property type="entry name" value="PTH11-LIKE INTEGRAL MEMBRANE PROTEIN (AFU_ORTHOLOGUE AFUA_5G11245)"/>
    <property type="match status" value="1"/>
</dbReference>
<evidence type="ECO:0000313" key="10">
    <source>
        <dbReference type="Proteomes" id="UP000019478"/>
    </source>
</evidence>
<sequence length="767" mass="81890">MADNHGGSVTTQSGQGGVRLTNLLRQLWSSNITYNLAVLLLKDSLLFQYLRFSIDVGYRRACWALGTIITAYGVAALFVSIFSCQPISYSWNSNVPGGKCIDFLTFWLFNASFNSATDIIVCVLPTPVLRALRLPRKQLGILACIFLLGAFVCIASIVRLFAVYSATVNNQNDPAIAIWSAVEVNIGIICACLPSLRHPVTQLWPRILARHQRLTAHEASSESPTSIGLTTRPKYPDPSVKCLDDDLSRSSSLQSDVEIPPISQPTQPGAGAREIAGVDASKPHSVIGTHDQAAPGSTTDAHVFAPTHWKSSSPTISTVTELDEPTDEPDSEPADSTPDTARPLPLPQLLTAPSPAGRPLGPRPPTLQKQIEPPSPAPALAPPPPVVTRSHKRSKSKRMGQSCPVVPLACIPESSASNTPDSEDGYQDGAERDRHQSQDEDQHDNDLALSRTSSSHLNREPTIVIPPQQYSRPQPPGSPSSTYTSTSITTVSSNRSSSHLMPWDPEWDGRASYTSKTYSYEILGGPQALESTSSDSASVSASVSASALASAPQSTLSPTAASRPTSPLAKVKSMAISKIAAAVTSHDRNTLGMIHDSNQGFASSSASPSGSKQASPSKFGPRPAPAPTSRPGSARPDAGSGLGLGLGLGVGLGVDLRSSGKSKSKSNQTSNPTSTPTPRSGIASHTTMTPSPSASVEVVGTDKYTREQARRDLERARRKQREHERELERIQEREMQKQKRKWNRGGDGGQSDGESGGERPRGPREMR</sequence>
<dbReference type="InterPro" id="IPR049326">
    <property type="entry name" value="Rhodopsin_dom_fungi"/>
</dbReference>
<dbReference type="HOGENOM" id="CLU_017318_0_0_1"/>
<evidence type="ECO:0000256" key="4">
    <source>
        <dbReference type="ARBA" id="ARBA00023136"/>
    </source>
</evidence>
<evidence type="ECO:0000256" key="6">
    <source>
        <dbReference type="SAM" id="MobiDB-lite"/>
    </source>
</evidence>
<feature type="region of interest" description="Disordered" evidence="6">
    <location>
        <begin position="591"/>
        <end position="767"/>
    </location>
</feature>
<feature type="compositionally biased region" description="Basic and acidic residues" evidence="6">
    <location>
        <begin position="703"/>
        <end position="737"/>
    </location>
</feature>
<keyword evidence="4 7" id="KW-0472">Membrane</keyword>
<comment type="caution">
    <text evidence="9">The sequence shown here is derived from an EMBL/GenBank/DDBJ whole genome shotgun (WGS) entry which is preliminary data.</text>
</comment>
<reference evidence="9 10" key="1">
    <citation type="submission" date="2013-03" db="EMBL/GenBank/DDBJ databases">
        <title>The Genome Sequence of Capronia epimyces CBS 606.96.</title>
        <authorList>
            <consortium name="The Broad Institute Genomics Platform"/>
            <person name="Cuomo C."/>
            <person name="de Hoog S."/>
            <person name="Gorbushina A."/>
            <person name="Walker B."/>
            <person name="Young S.K."/>
            <person name="Zeng Q."/>
            <person name="Gargeya S."/>
            <person name="Fitzgerald M."/>
            <person name="Haas B."/>
            <person name="Abouelleil A."/>
            <person name="Allen A.W."/>
            <person name="Alvarado L."/>
            <person name="Arachchi H.M."/>
            <person name="Berlin A.M."/>
            <person name="Chapman S.B."/>
            <person name="Gainer-Dewar J."/>
            <person name="Goldberg J."/>
            <person name="Griggs A."/>
            <person name="Gujja S."/>
            <person name="Hansen M."/>
            <person name="Howarth C."/>
            <person name="Imamovic A."/>
            <person name="Ireland A."/>
            <person name="Larimer J."/>
            <person name="McCowan C."/>
            <person name="Murphy C."/>
            <person name="Pearson M."/>
            <person name="Poon T.W."/>
            <person name="Priest M."/>
            <person name="Roberts A."/>
            <person name="Saif S."/>
            <person name="Shea T."/>
            <person name="Sisk P."/>
            <person name="Sykes S."/>
            <person name="Wortman J."/>
            <person name="Nusbaum C."/>
            <person name="Birren B."/>
        </authorList>
    </citation>
    <scope>NUCLEOTIDE SEQUENCE [LARGE SCALE GENOMIC DNA]</scope>
    <source>
        <strain evidence="9 10">CBS 606.96</strain>
    </source>
</reference>
<evidence type="ECO:0000256" key="5">
    <source>
        <dbReference type="ARBA" id="ARBA00038359"/>
    </source>
</evidence>
<organism evidence="9 10">
    <name type="scientific">Capronia epimyces CBS 606.96</name>
    <dbReference type="NCBI Taxonomy" id="1182542"/>
    <lineage>
        <taxon>Eukaryota</taxon>
        <taxon>Fungi</taxon>
        <taxon>Dikarya</taxon>
        <taxon>Ascomycota</taxon>
        <taxon>Pezizomycotina</taxon>
        <taxon>Eurotiomycetes</taxon>
        <taxon>Chaetothyriomycetidae</taxon>
        <taxon>Chaetothyriales</taxon>
        <taxon>Herpotrichiellaceae</taxon>
        <taxon>Capronia</taxon>
    </lineage>
</organism>
<dbReference type="Proteomes" id="UP000019478">
    <property type="component" value="Unassembled WGS sequence"/>
</dbReference>
<dbReference type="InterPro" id="IPR052337">
    <property type="entry name" value="SAT4-like"/>
</dbReference>
<feature type="compositionally biased region" description="Pro residues" evidence="6">
    <location>
        <begin position="373"/>
        <end position="386"/>
    </location>
</feature>
<dbReference type="Pfam" id="PF20684">
    <property type="entry name" value="Fung_rhodopsin"/>
    <property type="match status" value="1"/>
</dbReference>
<feature type="compositionally biased region" description="Polar residues" evidence="6">
    <location>
        <begin position="683"/>
        <end position="694"/>
    </location>
</feature>
<dbReference type="PANTHER" id="PTHR33048:SF47">
    <property type="entry name" value="INTEGRAL MEMBRANE PROTEIN-RELATED"/>
    <property type="match status" value="1"/>
</dbReference>
<dbReference type="EMBL" id="AMGY01000003">
    <property type="protein sequence ID" value="EXJ87021.1"/>
    <property type="molecule type" value="Genomic_DNA"/>
</dbReference>
<feature type="compositionally biased region" description="Gly residues" evidence="6">
    <location>
        <begin position="640"/>
        <end position="652"/>
    </location>
</feature>
<feature type="compositionally biased region" description="Basic and acidic residues" evidence="6">
    <location>
        <begin position="429"/>
        <end position="446"/>
    </location>
</feature>
<feature type="compositionally biased region" description="Polar residues" evidence="6">
    <location>
        <begin position="309"/>
        <end position="320"/>
    </location>
</feature>